<dbReference type="GeneID" id="85381787"/>
<dbReference type="RefSeq" id="XP_060343356.1">
    <property type="nucleotide sequence ID" value="XM_060497888.1"/>
</dbReference>
<keyword evidence="3" id="KW-1185">Reference proteome</keyword>
<dbReference type="Proteomes" id="UP001241169">
    <property type="component" value="Unassembled WGS sequence"/>
</dbReference>
<sequence>MARCSPVLVFGEPLTNLDISNIAVHGRSAENEDRGELCSALAKTLPTVQLIEAHEAMQGTPWQGPSRLQALERGVHGIGNPETRPFRSVAGAPMRPPPLPSPFDASRWARSVLRYRCRFISITSSKRTGKTSQNGTQCWGEACKSTGLNQRWYSDSSHNPTIPQSRTLLHG</sequence>
<protein>
    <submittedName>
        <fullName evidence="2">Uncharacterized protein</fullName>
    </submittedName>
</protein>
<evidence type="ECO:0000256" key="1">
    <source>
        <dbReference type="SAM" id="MobiDB-lite"/>
    </source>
</evidence>
<accession>A0ABQ9S3Y2</accession>
<gene>
    <name evidence="2" type="ORF">CPAR01_13636</name>
</gene>
<comment type="caution">
    <text evidence="2">The sequence shown here is derived from an EMBL/GenBank/DDBJ whole genome shotgun (WGS) entry which is preliminary data.</text>
</comment>
<evidence type="ECO:0000313" key="2">
    <source>
        <dbReference type="EMBL" id="KAK1524688.1"/>
    </source>
</evidence>
<reference evidence="2 3" key="1">
    <citation type="submission" date="2016-10" db="EMBL/GenBank/DDBJ databases">
        <title>The genome sequence of Colletotrichum fioriniae PJ7.</title>
        <authorList>
            <person name="Baroncelli R."/>
        </authorList>
    </citation>
    <scope>NUCLEOTIDE SEQUENCE [LARGE SCALE GENOMIC DNA]</scope>
    <source>
        <strain evidence="2 3">IMI 384185</strain>
    </source>
</reference>
<proteinExistence type="predicted"/>
<evidence type="ECO:0000313" key="3">
    <source>
        <dbReference type="Proteomes" id="UP001241169"/>
    </source>
</evidence>
<feature type="region of interest" description="Disordered" evidence="1">
    <location>
        <begin position="152"/>
        <end position="171"/>
    </location>
</feature>
<dbReference type="EMBL" id="MOPA01000013">
    <property type="protein sequence ID" value="KAK1524688.1"/>
    <property type="molecule type" value="Genomic_DNA"/>
</dbReference>
<name>A0ABQ9S3Y2_9PEZI</name>
<organism evidence="2 3">
    <name type="scientific">Colletotrichum paranaense</name>
    <dbReference type="NCBI Taxonomy" id="1914294"/>
    <lineage>
        <taxon>Eukaryota</taxon>
        <taxon>Fungi</taxon>
        <taxon>Dikarya</taxon>
        <taxon>Ascomycota</taxon>
        <taxon>Pezizomycotina</taxon>
        <taxon>Sordariomycetes</taxon>
        <taxon>Hypocreomycetidae</taxon>
        <taxon>Glomerellales</taxon>
        <taxon>Glomerellaceae</taxon>
        <taxon>Colletotrichum</taxon>
        <taxon>Colletotrichum acutatum species complex</taxon>
    </lineage>
</organism>